<dbReference type="CDD" id="cd22933">
    <property type="entry name" value="HFD_HFI1"/>
    <property type="match status" value="1"/>
</dbReference>
<evidence type="ECO:0000256" key="1">
    <source>
        <dbReference type="SAM" id="MobiDB-lite"/>
    </source>
</evidence>
<dbReference type="GO" id="GO:0000124">
    <property type="term" value="C:SAGA complex"/>
    <property type="evidence" value="ECO:0007669"/>
    <property type="project" value="TreeGrafter"/>
</dbReference>
<dbReference type="PANTHER" id="PTHR21277:SF44">
    <property type="entry name" value="TRANSCRIPTIONAL REGULATOR OF RNA POLII, SAGA, SUBUNIT"/>
    <property type="match status" value="1"/>
</dbReference>
<feature type="region of interest" description="Disordered" evidence="1">
    <location>
        <begin position="115"/>
        <end position="144"/>
    </location>
</feature>
<evidence type="ECO:0000313" key="2">
    <source>
        <dbReference type="EMBL" id="PIN15271.1"/>
    </source>
</evidence>
<dbReference type="Proteomes" id="UP000231279">
    <property type="component" value="Unassembled WGS sequence"/>
</dbReference>
<dbReference type="InterPro" id="IPR024738">
    <property type="entry name" value="Hfi1/Tada1"/>
</dbReference>
<keyword evidence="3" id="KW-1185">Reference proteome</keyword>
<dbReference type="AlphaFoldDB" id="A0A2G9HCM3"/>
<comment type="caution">
    <text evidence="2">The sequence shown here is derived from an EMBL/GenBank/DDBJ whole genome shotgun (WGS) entry which is preliminary data.</text>
</comment>
<organism evidence="2 3">
    <name type="scientific">Handroanthus impetiginosus</name>
    <dbReference type="NCBI Taxonomy" id="429701"/>
    <lineage>
        <taxon>Eukaryota</taxon>
        <taxon>Viridiplantae</taxon>
        <taxon>Streptophyta</taxon>
        <taxon>Embryophyta</taxon>
        <taxon>Tracheophyta</taxon>
        <taxon>Spermatophyta</taxon>
        <taxon>Magnoliopsida</taxon>
        <taxon>eudicotyledons</taxon>
        <taxon>Gunneridae</taxon>
        <taxon>Pentapetalae</taxon>
        <taxon>asterids</taxon>
        <taxon>lamiids</taxon>
        <taxon>Lamiales</taxon>
        <taxon>Bignoniaceae</taxon>
        <taxon>Crescentiina</taxon>
        <taxon>Tabebuia alliance</taxon>
        <taxon>Handroanthus</taxon>
    </lineage>
</organism>
<dbReference type="GO" id="GO:0006357">
    <property type="term" value="P:regulation of transcription by RNA polymerase II"/>
    <property type="evidence" value="ECO:0007669"/>
    <property type="project" value="TreeGrafter"/>
</dbReference>
<reference evidence="3" key="1">
    <citation type="journal article" date="2018" name="Gigascience">
        <title>Genome assembly of the Pink Ipe (Handroanthus impetiginosus, Bignoniaceae), a highly valued, ecologically keystone Neotropical timber forest tree.</title>
        <authorList>
            <person name="Silva-Junior O.B."/>
            <person name="Grattapaglia D."/>
            <person name="Novaes E."/>
            <person name="Collevatti R.G."/>
        </authorList>
    </citation>
    <scope>NUCLEOTIDE SEQUENCE [LARGE SCALE GENOMIC DNA]</scope>
    <source>
        <strain evidence="3">cv. UFG-1</strain>
    </source>
</reference>
<dbReference type="STRING" id="429701.A0A2G9HCM3"/>
<dbReference type="PANTHER" id="PTHR21277">
    <property type="entry name" value="TRANSCRIPTIONAL ADAPTER 1"/>
    <property type="match status" value="1"/>
</dbReference>
<dbReference type="GO" id="GO:0003713">
    <property type="term" value="F:transcription coactivator activity"/>
    <property type="evidence" value="ECO:0007669"/>
    <property type="project" value="TreeGrafter"/>
</dbReference>
<proteinExistence type="predicted"/>
<evidence type="ECO:0008006" key="4">
    <source>
        <dbReference type="Google" id="ProtNLM"/>
    </source>
</evidence>
<name>A0A2G9HCM3_9LAMI</name>
<gene>
    <name evidence="2" type="ORF">CDL12_12077</name>
</gene>
<protein>
    <recommendedName>
        <fullName evidence="4">Transcriptional coactivator Hfi1/Transcriptional adapter 1</fullName>
    </recommendedName>
</protein>
<sequence length="329" mass="36988">MVANHHFTRVDMLELKDLIYQKIGHQRAEKYFDQLKRFFSLKLSKIDFEKNCIQTIGRENIFLHNKLIRSIIRNASNAKVPPQKARKVEGLNVKVANGYPRNYLQSLYGDAFPQSPRKCRSPVNRKFRDRQSPLGPLGKSPSTTCEETVTRIQESATELHSLCSRPPVGVASVEDGEEVEQFSVRRWSDVSAPLGVKVNSRKGIHCGYPCETFGETCESRGELPDTGSLRGRLEKKLALDGVGISMDCANVLNNGLDVFLKRLIEPCVGLAGSRCRDLGTRSNGKRLEQRRTQPTAVSLLDFRVAMESNPHLLGEDWSVQLEKICQYAA</sequence>
<feature type="compositionally biased region" description="Basic residues" evidence="1">
    <location>
        <begin position="117"/>
        <end position="128"/>
    </location>
</feature>
<dbReference type="Pfam" id="PF12767">
    <property type="entry name" value="SAGA-Tad1"/>
    <property type="match status" value="1"/>
</dbReference>
<dbReference type="OrthoDB" id="10264870at2759"/>
<dbReference type="EMBL" id="NKXS01002106">
    <property type="protein sequence ID" value="PIN15271.1"/>
    <property type="molecule type" value="Genomic_DNA"/>
</dbReference>
<accession>A0A2G9HCM3</accession>
<evidence type="ECO:0000313" key="3">
    <source>
        <dbReference type="Proteomes" id="UP000231279"/>
    </source>
</evidence>